<dbReference type="AlphaFoldDB" id="A0AAE1QWK7"/>
<proteinExistence type="predicted"/>
<organism evidence="1 2">
    <name type="scientific">Anisodus tanguticus</name>
    <dbReference type="NCBI Taxonomy" id="243964"/>
    <lineage>
        <taxon>Eukaryota</taxon>
        <taxon>Viridiplantae</taxon>
        <taxon>Streptophyta</taxon>
        <taxon>Embryophyta</taxon>
        <taxon>Tracheophyta</taxon>
        <taxon>Spermatophyta</taxon>
        <taxon>Magnoliopsida</taxon>
        <taxon>eudicotyledons</taxon>
        <taxon>Gunneridae</taxon>
        <taxon>Pentapetalae</taxon>
        <taxon>asterids</taxon>
        <taxon>lamiids</taxon>
        <taxon>Solanales</taxon>
        <taxon>Solanaceae</taxon>
        <taxon>Solanoideae</taxon>
        <taxon>Hyoscyameae</taxon>
        <taxon>Anisodus</taxon>
    </lineage>
</organism>
<evidence type="ECO:0000313" key="2">
    <source>
        <dbReference type="Proteomes" id="UP001291623"/>
    </source>
</evidence>
<dbReference type="EMBL" id="JAVYJV010000022">
    <property type="protein sequence ID" value="KAK4340985.1"/>
    <property type="molecule type" value="Genomic_DNA"/>
</dbReference>
<accession>A0AAE1QWK7</accession>
<reference evidence="1" key="1">
    <citation type="submission" date="2023-12" db="EMBL/GenBank/DDBJ databases">
        <title>Genome assembly of Anisodus tanguticus.</title>
        <authorList>
            <person name="Wang Y.-J."/>
        </authorList>
    </citation>
    <scope>NUCLEOTIDE SEQUENCE</scope>
    <source>
        <strain evidence="1">KB-2021</strain>
        <tissue evidence="1">Leaf</tissue>
    </source>
</reference>
<dbReference type="Proteomes" id="UP001291623">
    <property type="component" value="Unassembled WGS sequence"/>
</dbReference>
<keyword evidence="2" id="KW-1185">Reference proteome</keyword>
<name>A0AAE1QWK7_9SOLA</name>
<comment type="caution">
    <text evidence="1">The sequence shown here is derived from an EMBL/GenBank/DDBJ whole genome shotgun (WGS) entry which is preliminary data.</text>
</comment>
<evidence type="ECO:0000313" key="1">
    <source>
        <dbReference type="EMBL" id="KAK4340985.1"/>
    </source>
</evidence>
<gene>
    <name evidence="1" type="ORF">RND71_039486</name>
</gene>
<sequence length="69" mass="7764">MFSPVTSFALHNPLVTYENDLMACFRSFSGNSSNISIASLTLSSLRQRELIKNLIEDTGRLIFFSFADK</sequence>
<protein>
    <submittedName>
        <fullName evidence="1">Uncharacterized protein</fullName>
    </submittedName>
</protein>